<feature type="transmembrane region" description="Helical" evidence="7">
    <location>
        <begin position="406"/>
        <end position="426"/>
    </location>
</feature>
<evidence type="ECO:0000256" key="3">
    <source>
        <dbReference type="ARBA" id="ARBA00022989"/>
    </source>
</evidence>
<feature type="binding site" evidence="5">
    <location>
        <position position="404"/>
    </location>
    <ligand>
        <name>Zn(2+)</name>
        <dbReference type="ChEBI" id="CHEBI:29105"/>
    </ligand>
</feature>
<dbReference type="PANTHER" id="PTHR20855">
    <property type="entry name" value="ADIPOR/PROGESTIN RECEPTOR-RELATED"/>
    <property type="match status" value="1"/>
</dbReference>
<evidence type="ECO:0000313" key="8">
    <source>
        <dbReference type="EMBL" id="KAJ3427621.1"/>
    </source>
</evidence>
<protein>
    <submittedName>
        <fullName evidence="8">Progestin and adipoq receptor family member</fullName>
    </submittedName>
</protein>
<feature type="transmembrane region" description="Helical" evidence="7">
    <location>
        <begin position="365"/>
        <end position="385"/>
    </location>
</feature>
<feature type="transmembrane region" description="Helical" evidence="7">
    <location>
        <begin position="208"/>
        <end position="228"/>
    </location>
</feature>
<dbReference type="InterPro" id="IPR004254">
    <property type="entry name" value="AdipoR/HlyIII-related"/>
</dbReference>
<evidence type="ECO:0000256" key="5">
    <source>
        <dbReference type="PIRSR" id="PIRSR604254-1"/>
    </source>
</evidence>
<name>A0AAV7YCQ7_9EUKA</name>
<feature type="region of interest" description="Disordered" evidence="6">
    <location>
        <begin position="49"/>
        <end position="70"/>
    </location>
</feature>
<dbReference type="PANTHER" id="PTHR20855:SF15">
    <property type="entry name" value="PROGESTIN AND ADIPOQ RECEPTOR FAMILY MEMBER 3"/>
    <property type="match status" value="1"/>
</dbReference>
<reference evidence="8" key="1">
    <citation type="submission" date="2022-08" db="EMBL/GenBank/DDBJ databases">
        <title>Novel sulphate-reducing endosymbionts in the free-living metamonad Anaeramoeba.</title>
        <authorList>
            <person name="Jerlstrom-Hultqvist J."/>
            <person name="Cepicka I."/>
            <person name="Gallot-Lavallee L."/>
            <person name="Salas-Leiva D."/>
            <person name="Curtis B.A."/>
            <person name="Zahonova K."/>
            <person name="Pipaliya S."/>
            <person name="Dacks J."/>
            <person name="Roger A.J."/>
        </authorList>
    </citation>
    <scope>NUCLEOTIDE SEQUENCE</scope>
    <source>
        <strain evidence="8">Busselton2</strain>
    </source>
</reference>
<dbReference type="GO" id="GO:0038023">
    <property type="term" value="F:signaling receptor activity"/>
    <property type="evidence" value="ECO:0007669"/>
    <property type="project" value="TreeGrafter"/>
</dbReference>
<keyword evidence="3 7" id="KW-1133">Transmembrane helix</keyword>
<feature type="compositionally biased region" description="Basic and acidic residues" evidence="6">
    <location>
        <begin position="56"/>
        <end position="70"/>
    </location>
</feature>
<comment type="caution">
    <text evidence="8">The sequence shown here is derived from an EMBL/GenBank/DDBJ whole genome shotgun (WGS) entry which is preliminary data.</text>
</comment>
<keyword evidence="5" id="KW-0862">Zinc</keyword>
<feature type="binding site" evidence="5">
    <location>
        <position position="408"/>
    </location>
    <ligand>
        <name>Zn(2+)</name>
        <dbReference type="ChEBI" id="CHEBI:29105"/>
    </ligand>
</feature>
<feature type="transmembrane region" description="Helical" evidence="7">
    <location>
        <begin position="336"/>
        <end position="353"/>
    </location>
</feature>
<keyword evidence="2 7" id="KW-0812">Transmembrane</keyword>
<dbReference type="AlphaFoldDB" id="A0AAV7YCQ7"/>
<keyword evidence="5" id="KW-0479">Metal-binding</keyword>
<accession>A0AAV7YCQ7</accession>
<evidence type="ECO:0000256" key="1">
    <source>
        <dbReference type="ARBA" id="ARBA00004141"/>
    </source>
</evidence>
<sequence>MTTKLSESSSDNYNFSDSDLELPLFKYGESLSLSSDEWDKMGQSTWDKKVVKKKQTKNDQDALDQKETIDQPHKIVGRIYNDKLGPRDSRPTWERHLSDSFSYDEDIKHTQLRLSKYGIDLEGELNEFSELKSKDFDPSGLSENEPNDSDLPQDPEKKANKFRLHTIYTAPLALGYFRHIERGYRVYFSVPLCFKTALTRWHNETINIATHFFGGLFFLIMLATLPFLDWFQKTKLFAKFSIMLFLLCTSICLFSSAIFHVLKCHSAALRKKVLKMDINGIIIQEMGVFVIFFYYGLKESQLWRTIHIIIYVSFGCLLSICYWTIPILFQNQNLRSVILTFSAVYGFGPIIQGSLSLDSDFRNELFIRIAIMYVFYGLGLFFFLSKVPERFTKNGYFDYIGASHQIWHLLVIAGPLWVFYSVYLFAKRFPDS</sequence>
<proteinExistence type="predicted"/>
<feature type="transmembrane region" description="Helical" evidence="7">
    <location>
        <begin position="308"/>
        <end position="329"/>
    </location>
</feature>
<dbReference type="GO" id="GO:0016020">
    <property type="term" value="C:membrane"/>
    <property type="evidence" value="ECO:0007669"/>
    <property type="project" value="UniProtKB-SubCell"/>
</dbReference>
<gene>
    <name evidence="8" type="ORF">M0812_25247</name>
</gene>
<evidence type="ECO:0000313" key="9">
    <source>
        <dbReference type="Proteomes" id="UP001146793"/>
    </source>
</evidence>
<evidence type="ECO:0000256" key="2">
    <source>
        <dbReference type="ARBA" id="ARBA00022692"/>
    </source>
</evidence>
<dbReference type="EMBL" id="JANTQA010000060">
    <property type="protein sequence ID" value="KAJ3427621.1"/>
    <property type="molecule type" value="Genomic_DNA"/>
</dbReference>
<feature type="region of interest" description="Disordered" evidence="6">
    <location>
        <begin position="135"/>
        <end position="155"/>
    </location>
</feature>
<evidence type="ECO:0000256" key="6">
    <source>
        <dbReference type="SAM" id="MobiDB-lite"/>
    </source>
</evidence>
<feature type="transmembrane region" description="Helical" evidence="7">
    <location>
        <begin position="274"/>
        <end position="296"/>
    </location>
</feature>
<dbReference type="Proteomes" id="UP001146793">
    <property type="component" value="Unassembled WGS sequence"/>
</dbReference>
<comment type="subcellular location">
    <subcellularLocation>
        <location evidence="1">Membrane</location>
        <topology evidence="1">Multi-pass membrane protein</topology>
    </subcellularLocation>
</comment>
<organism evidence="8 9">
    <name type="scientific">Anaeramoeba flamelloides</name>
    <dbReference type="NCBI Taxonomy" id="1746091"/>
    <lineage>
        <taxon>Eukaryota</taxon>
        <taxon>Metamonada</taxon>
        <taxon>Anaeramoebidae</taxon>
        <taxon>Anaeramoeba</taxon>
    </lineage>
</organism>
<evidence type="ECO:0000256" key="4">
    <source>
        <dbReference type="ARBA" id="ARBA00023136"/>
    </source>
</evidence>
<keyword evidence="4 7" id="KW-0472">Membrane</keyword>
<feature type="binding site" evidence="5">
    <location>
        <position position="260"/>
    </location>
    <ligand>
        <name>Zn(2+)</name>
        <dbReference type="ChEBI" id="CHEBI:29105"/>
    </ligand>
</feature>
<dbReference type="GO" id="GO:0046872">
    <property type="term" value="F:metal ion binding"/>
    <property type="evidence" value="ECO:0007669"/>
    <property type="project" value="UniProtKB-KW"/>
</dbReference>
<dbReference type="Pfam" id="PF03006">
    <property type="entry name" value="HlyIII"/>
    <property type="match status" value="1"/>
</dbReference>
<feature type="transmembrane region" description="Helical" evidence="7">
    <location>
        <begin position="240"/>
        <end position="262"/>
    </location>
</feature>
<keyword evidence="8" id="KW-0675">Receptor</keyword>
<evidence type="ECO:0000256" key="7">
    <source>
        <dbReference type="SAM" id="Phobius"/>
    </source>
</evidence>